<dbReference type="EMBL" id="SJTH01000047">
    <property type="protein sequence ID" value="TCJ01884.1"/>
    <property type="molecule type" value="Genomic_DNA"/>
</dbReference>
<evidence type="ECO:0000256" key="2">
    <source>
        <dbReference type="SAM" id="Phobius"/>
    </source>
</evidence>
<protein>
    <submittedName>
        <fullName evidence="4">Alpha/beta hydrolase</fullName>
    </submittedName>
</protein>
<reference evidence="4 5" key="1">
    <citation type="submission" date="2019-03" db="EMBL/GenBank/DDBJ databases">
        <authorList>
            <person name="Jensen L."/>
            <person name="Storgaard J."/>
            <person name="Sulaj E."/>
            <person name="Schramm A."/>
            <person name="Marshall I.P.G."/>
        </authorList>
    </citation>
    <scope>NUCLEOTIDE SEQUENCE [LARGE SCALE GENOMIC DNA]</scope>
    <source>
        <strain evidence="4 5">2017H2G3</strain>
    </source>
</reference>
<gene>
    <name evidence="4" type="ORF">E0Y62_22090</name>
</gene>
<proteinExistence type="predicted"/>
<keyword evidence="2" id="KW-0472">Membrane</keyword>
<name>A0A4R1AVP4_9BACI</name>
<evidence type="ECO:0000256" key="1">
    <source>
        <dbReference type="SAM" id="MobiDB-lite"/>
    </source>
</evidence>
<feature type="region of interest" description="Disordered" evidence="1">
    <location>
        <begin position="279"/>
        <end position="315"/>
    </location>
</feature>
<sequence length="351" mass="38456">MKKTSICILMVLCVGILFLPPLAHAEAENETSIIVATGKDVPTDDHLPEGYRFPEKYRDKAVQFRTEDGVLLSGYVLGEGNQGITLGHANGWMVSSWLPFGERLVDEGYMVMIWDFRNILPSGSSPQSESQRWDLDVLAAAQVLRELGATEILGMGASDGGNATAVAAPHIPDLVGLALLSSPKNSRGNALEAVAKIDVPAFFAVSSDDPVGNFYDEVKPLYDASVSEQKEFHLLTSYEHGTDLLSDVDRYSAKVGSTEEQKQERRQLADDLMRFVNETFDKNAGETETQTSTPKPDEGKTDAQTSTPKTEGIINRTENTNDSTMMYPLMIIGLGVLFLLIVFVGIKYKKK</sequence>
<dbReference type="Proteomes" id="UP000293846">
    <property type="component" value="Unassembled WGS sequence"/>
</dbReference>
<accession>A0A4R1AVP4</accession>
<evidence type="ECO:0000256" key="3">
    <source>
        <dbReference type="SAM" id="SignalP"/>
    </source>
</evidence>
<dbReference type="STRING" id="1742358.GCA_001439605_04220"/>
<comment type="caution">
    <text evidence="4">The sequence shown here is derived from an EMBL/GenBank/DDBJ whole genome shotgun (WGS) entry which is preliminary data.</text>
</comment>
<keyword evidence="5" id="KW-1185">Reference proteome</keyword>
<feature type="transmembrane region" description="Helical" evidence="2">
    <location>
        <begin position="325"/>
        <end position="346"/>
    </location>
</feature>
<feature type="signal peptide" evidence="3">
    <location>
        <begin position="1"/>
        <end position="25"/>
    </location>
</feature>
<dbReference type="Gene3D" id="3.40.50.1820">
    <property type="entry name" value="alpha/beta hydrolase"/>
    <property type="match status" value="1"/>
</dbReference>
<keyword evidence="2" id="KW-0812">Transmembrane</keyword>
<dbReference type="InterPro" id="IPR029058">
    <property type="entry name" value="AB_hydrolase_fold"/>
</dbReference>
<keyword evidence="4" id="KW-0378">Hydrolase</keyword>
<feature type="chain" id="PRO_5020613192" evidence="3">
    <location>
        <begin position="26"/>
        <end position="351"/>
    </location>
</feature>
<evidence type="ECO:0000313" key="4">
    <source>
        <dbReference type="EMBL" id="TCJ01884.1"/>
    </source>
</evidence>
<dbReference type="AlphaFoldDB" id="A0A4R1AVP4"/>
<dbReference type="SUPFAM" id="SSF53474">
    <property type="entry name" value="alpha/beta-Hydrolases"/>
    <property type="match status" value="1"/>
</dbReference>
<dbReference type="RefSeq" id="WP_131238203.1">
    <property type="nucleotide sequence ID" value="NZ_SJTH01000047.1"/>
</dbReference>
<keyword evidence="2" id="KW-1133">Transmembrane helix</keyword>
<dbReference type="OrthoDB" id="9804723at2"/>
<keyword evidence="3" id="KW-0732">Signal</keyword>
<evidence type="ECO:0000313" key="5">
    <source>
        <dbReference type="Proteomes" id="UP000293846"/>
    </source>
</evidence>
<organism evidence="4 5">
    <name type="scientific">Cytobacillus praedii</name>
    <dbReference type="NCBI Taxonomy" id="1742358"/>
    <lineage>
        <taxon>Bacteria</taxon>
        <taxon>Bacillati</taxon>
        <taxon>Bacillota</taxon>
        <taxon>Bacilli</taxon>
        <taxon>Bacillales</taxon>
        <taxon>Bacillaceae</taxon>
        <taxon>Cytobacillus</taxon>
    </lineage>
</organism>
<dbReference type="GO" id="GO:0016787">
    <property type="term" value="F:hydrolase activity"/>
    <property type="evidence" value="ECO:0007669"/>
    <property type="project" value="UniProtKB-KW"/>
</dbReference>